<dbReference type="EnsemblPlants" id="KRH08772">
    <property type="protein sequence ID" value="KRH08772"/>
    <property type="gene ID" value="GLYMA_16G173200"/>
</dbReference>
<dbReference type="EMBL" id="CM000849">
    <property type="protein sequence ID" value="KRH08772.1"/>
    <property type="molecule type" value="Genomic_DNA"/>
</dbReference>
<dbReference type="AlphaFoldDB" id="K7MHW2"/>
<name>K7MHW2_SOYBN</name>
<proteinExistence type="predicted"/>
<organism evidence="3">
    <name type="scientific">Glycine max</name>
    <name type="common">Soybean</name>
    <name type="synonym">Glycine hispida</name>
    <dbReference type="NCBI Taxonomy" id="3847"/>
    <lineage>
        <taxon>Eukaryota</taxon>
        <taxon>Viridiplantae</taxon>
        <taxon>Streptophyta</taxon>
        <taxon>Embryophyta</taxon>
        <taxon>Tracheophyta</taxon>
        <taxon>Spermatophyta</taxon>
        <taxon>Magnoliopsida</taxon>
        <taxon>eudicotyledons</taxon>
        <taxon>Gunneridae</taxon>
        <taxon>Pentapetalae</taxon>
        <taxon>rosids</taxon>
        <taxon>fabids</taxon>
        <taxon>Fabales</taxon>
        <taxon>Fabaceae</taxon>
        <taxon>Papilionoideae</taxon>
        <taxon>50 kb inversion clade</taxon>
        <taxon>NPAAA clade</taxon>
        <taxon>indigoferoid/millettioid clade</taxon>
        <taxon>Phaseoleae</taxon>
        <taxon>Glycine</taxon>
        <taxon>Glycine subgen. Soja</taxon>
    </lineage>
</organism>
<reference evidence="2" key="3">
    <citation type="submission" date="2018-07" db="EMBL/GenBank/DDBJ databases">
        <title>WGS assembly of Glycine max.</title>
        <authorList>
            <person name="Schmutz J."/>
            <person name="Cannon S."/>
            <person name="Schlueter J."/>
            <person name="Ma J."/>
            <person name="Mitros T."/>
            <person name="Nelson W."/>
            <person name="Hyten D."/>
            <person name="Song Q."/>
            <person name="Thelen J."/>
            <person name="Cheng J."/>
            <person name="Xu D."/>
            <person name="Hellsten U."/>
            <person name="May G."/>
            <person name="Yu Y."/>
            <person name="Sakurai T."/>
            <person name="Umezawa T."/>
            <person name="Bhattacharyya M."/>
            <person name="Sandhu D."/>
            <person name="Valliyodan B."/>
            <person name="Lindquist E."/>
            <person name="Peto M."/>
            <person name="Grant D."/>
            <person name="Shu S."/>
            <person name="Goodstein D."/>
            <person name="Barry K."/>
            <person name="Futrell-Griggs M."/>
            <person name="Abernathy B."/>
            <person name="Du J."/>
            <person name="Tian Z."/>
            <person name="Zhu L."/>
            <person name="Gill N."/>
            <person name="Joshi T."/>
            <person name="Libault M."/>
            <person name="Sethuraman A."/>
            <person name="Zhang X."/>
            <person name="Shinozaki K."/>
            <person name="Nguyen H."/>
            <person name="Wing R."/>
            <person name="Cregan P."/>
            <person name="Specht J."/>
            <person name="Grimwood J."/>
            <person name="Rokhsar D."/>
            <person name="Stacey G."/>
            <person name="Shoemaker R."/>
            <person name="Jackson S."/>
        </authorList>
    </citation>
    <scope>NUCLEOTIDE SEQUENCE</scope>
    <source>
        <tissue evidence="2">Callus</tissue>
    </source>
</reference>
<evidence type="ECO:0000256" key="1">
    <source>
        <dbReference type="SAM" id="MobiDB-lite"/>
    </source>
</evidence>
<dbReference type="Proteomes" id="UP000008827">
    <property type="component" value="Chromosome 16"/>
</dbReference>
<dbReference type="PaxDb" id="3847-GLYMA16G28990.1"/>
<dbReference type="HOGENOM" id="CLU_2019367_0_0_1"/>
<evidence type="ECO:0000313" key="2">
    <source>
        <dbReference type="EMBL" id="KRH08772.1"/>
    </source>
</evidence>
<protein>
    <submittedName>
        <fullName evidence="2 3">Uncharacterized protein</fullName>
    </submittedName>
</protein>
<evidence type="ECO:0000313" key="4">
    <source>
        <dbReference type="Proteomes" id="UP000008827"/>
    </source>
</evidence>
<keyword evidence="4" id="KW-1185">Reference proteome</keyword>
<evidence type="ECO:0000313" key="3">
    <source>
        <dbReference type="EnsemblPlants" id="KRH08772"/>
    </source>
</evidence>
<reference evidence="3" key="2">
    <citation type="submission" date="2018-02" db="UniProtKB">
        <authorList>
            <consortium name="EnsemblPlants"/>
        </authorList>
    </citation>
    <scope>IDENTIFICATION</scope>
    <source>
        <strain evidence="3">Williams 82</strain>
    </source>
</reference>
<sequence length="123" mass="13795">MRIEFLSFLICWDYTRPHSLIPRHQRPPITGFCDVDSATVNPGPTPAVLGLSNTTSSSTPSPPPPREFCFAWVLRRTRPATASRSPTSYATIAYLILRQRRSQATYLLQGRSPTTNSFEVLDL</sequence>
<gene>
    <name evidence="2" type="ORF">GLYMA_16G173200</name>
</gene>
<dbReference type="Gramene" id="KRH08772">
    <property type="protein sequence ID" value="KRH08772"/>
    <property type="gene ID" value="GLYMA_16G173200"/>
</dbReference>
<feature type="region of interest" description="Disordered" evidence="1">
    <location>
        <begin position="44"/>
        <end position="64"/>
    </location>
</feature>
<dbReference type="InParanoid" id="K7MHW2"/>
<reference evidence="2 3" key="1">
    <citation type="journal article" date="2010" name="Nature">
        <title>Genome sequence of the palaeopolyploid soybean.</title>
        <authorList>
            <person name="Schmutz J."/>
            <person name="Cannon S.B."/>
            <person name="Schlueter J."/>
            <person name="Ma J."/>
            <person name="Mitros T."/>
            <person name="Nelson W."/>
            <person name="Hyten D.L."/>
            <person name="Song Q."/>
            <person name="Thelen J.J."/>
            <person name="Cheng J."/>
            <person name="Xu D."/>
            <person name="Hellsten U."/>
            <person name="May G.D."/>
            <person name="Yu Y."/>
            <person name="Sakurai T."/>
            <person name="Umezawa T."/>
            <person name="Bhattacharyya M.K."/>
            <person name="Sandhu D."/>
            <person name="Valliyodan B."/>
            <person name="Lindquist E."/>
            <person name="Peto M."/>
            <person name="Grant D."/>
            <person name="Shu S."/>
            <person name="Goodstein D."/>
            <person name="Barry K."/>
            <person name="Futrell-Griggs M."/>
            <person name="Abernathy B."/>
            <person name="Du J."/>
            <person name="Tian Z."/>
            <person name="Zhu L."/>
            <person name="Gill N."/>
            <person name="Joshi T."/>
            <person name="Libault M."/>
            <person name="Sethuraman A."/>
            <person name="Zhang X.-C."/>
            <person name="Shinozaki K."/>
            <person name="Nguyen H.T."/>
            <person name="Wing R.A."/>
            <person name="Cregan P."/>
            <person name="Specht J."/>
            <person name="Grimwood J."/>
            <person name="Rokhsar D."/>
            <person name="Stacey G."/>
            <person name="Shoemaker R.C."/>
            <person name="Jackson S.A."/>
        </authorList>
    </citation>
    <scope>NUCLEOTIDE SEQUENCE [LARGE SCALE GENOMIC DNA]</scope>
    <source>
        <strain evidence="3">cv. Williams 82</strain>
        <tissue evidence="2">Callus</tissue>
    </source>
</reference>
<accession>K7MHW2</accession>